<keyword evidence="2" id="KW-1185">Reference proteome</keyword>
<dbReference type="InterPro" id="IPR013783">
    <property type="entry name" value="Ig-like_fold"/>
</dbReference>
<organism evidence="3">
    <name type="scientific">Gongylonema pulchrum</name>
    <dbReference type="NCBI Taxonomy" id="637853"/>
    <lineage>
        <taxon>Eukaryota</taxon>
        <taxon>Metazoa</taxon>
        <taxon>Ecdysozoa</taxon>
        <taxon>Nematoda</taxon>
        <taxon>Chromadorea</taxon>
        <taxon>Rhabditida</taxon>
        <taxon>Spirurina</taxon>
        <taxon>Spiruromorpha</taxon>
        <taxon>Spiruroidea</taxon>
        <taxon>Gongylonematidae</taxon>
        <taxon>Gongylonema</taxon>
    </lineage>
</organism>
<evidence type="ECO:0000313" key="3">
    <source>
        <dbReference type="WBParaSite" id="GPUH_0000895901-mRNA-1"/>
    </source>
</evidence>
<dbReference type="Proteomes" id="UP000271098">
    <property type="component" value="Unassembled WGS sequence"/>
</dbReference>
<proteinExistence type="predicted"/>
<evidence type="ECO:0000313" key="1">
    <source>
        <dbReference type="EMBL" id="VDK66589.1"/>
    </source>
</evidence>
<dbReference type="Gene3D" id="2.60.40.10">
    <property type="entry name" value="Immunoglobulins"/>
    <property type="match status" value="1"/>
</dbReference>
<sequence length="70" mass="7986">MSLMHRIDVVIANDEGDYRCSVKRSQHITHRTIRLTVKEPAIKLYATDVSFPYHFLTSDSVQLAATVPKN</sequence>
<evidence type="ECO:0000313" key="2">
    <source>
        <dbReference type="Proteomes" id="UP000271098"/>
    </source>
</evidence>
<name>A0A183DJQ8_9BILA</name>
<accession>A0A183DJQ8</accession>
<reference evidence="3" key="1">
    <citation type="submission" date="2016-06" db="UniProtKB">
        <authorList>
            <consortium name="WormBaseParasite"/>
        </authorList>
    </citation>
    <scope>IDENTIFICATION</scope>
</reference>
<dbReference type="EMBL" id="UYRT01027644">
    <property type="protein sequence ID" value="VDK66589.1"/>
    <property type="molecule type" value="Genomic_DNA"/>
</dbReference>
<dbReference type="AlphaFoldDB" id="A0A183DJQ8"/>
<dbReference type="WBParaSite" id="GPUH_0000895901-mRNA-1">
    <property type="protein sequence ID" value="GPUH_0000895901-mRNA-1"/>
    <property type="gene ID" value="GPUH_0000895901"/>
</dbReference>
<protein>
    <submittedName>
        <fullName evidence="3">Ig-like domain-containing protein</fullName>
    </submittedName>
</protein>
<reference evidence="1 2" key="2">
    <citation type="submission" date="2018-11" db="EMBL/GenBank/DDBJ databases">
        <authorList>
            <consortium name="Pathogen Informatics"/>
        </authorList>
    </citation>
    <scope>NUCLEOTIDE SEQUENCE [LARGE SCALE GENOMIC DNA]</scope>
</reference>
<gene>
    <name evidence="1" type="ORF">GPUH_LOCUS8951</name>
</gene>